<evidence type="ECO:0000259" key="3">
    <source>
        <dbReference type="PROSITE" id="PS50820"/>
    </source>
</evidence>
<feature type="compositionally biased region" description="Basic and acidic residues" evidence="1">
    <location>
        <begin position="1"/>
        <end position="10"/>
    </location>
</feature>
<protein>
    <recommendedName>
        <fullName evidence="3">LCCL domain-containing protein</fullName>
    </recommendedName>
</protein>
<keyword evidence="2" id="KW-0812">Transmembrane</keyword>
<feature type="transmembrane region" description="Helical" evidence="2">
    <location>
        <begin position="121"/>
        <end position="139"/>
    </location>
</feature>
<dbReference type="GeneID" id="63773652"/>
<dbReference type="InterPro" id="IPR004043">
    <property type="entry name" value="LCCL"/>
</dbReference>
<dbReference type="InParanoid" id="A0A1Y2ELD2"/>
<feature type="transmembrane region" description="Helical" evidence="2">
    <location>
        <begin position="426"/>
        <end position="447"/>
    </location>
</feature>
<feature type="transmembrane region" description="Helical" evidence="2">
    <location>
        <begin position="299"/>
        <end position="317"/>
    </location>
</feature>
<feature type="transmembrane region" description="Helical" evidence="2">
    <location>
        <begin position="351"/>
        <end position="370"/>
    </location>
</feature>
<sequence length="655" mass="73232">MGDRQRRDHVPQLISDPEQQEEDDRSSGAHPDAPIDEASRQDLELEDDENIPTPRFMQDEGTWKRWKWVPYPVRKFVTAVAKWAEGPLAARDHKIEPLFPIVQEAPLVLLDRFVPKKTHRVWLFMAYVACWLLTFVFVMRQGLISSEIEGYGLPSDISCGTTYWIPGNQCGLDGSDCRPFTNSGFAFKCPANCASYQVLNPRAVGTQEVIYQPLIVGGPPDPNNELHPIYRGDSFICGSAIHAGLVNNARGGCGVVNLIGRQANYTSTTRNGITSIGFNSYFPLSFTFQDGISCDSKDVRWSLLGVTVAYTVVLSLFTDSAALFFFSMFVGLFWHVGMASDPPSHYSTAGLFSKILGRFLPAMFCAWVFYDKMGVRRTLKGLTAQFEKTILWLGGCWVGALTNYTFDFIPIQRLSAHDLQQQPGAKAALAVIIIVLFFVVVSQIWFFRQERRLIKYLKLYFFFIIGIIICLVLPDLSLRIHHYILALLLLPGTSMQTRPSLLYQGLLVGLFINGIARWGFDPFLQTSTALQGDAQINSPLPSLIGPVISSDNSSITFRWSDSPGLAYDGISALVNDVERFRSYFGDEGAEDSFVWPRSTTSGLDEYFRFAYLGGSVAYDYTKAGIWNSDNEWVQMAAGPSRIKSRSLDGEEMVAT</sequence>
<keyword evidence="2" id="KW-0472">Membrane</keyword>
<feature type="transmembrane region" description="Helical" evidence="2">
    <location>
        <begin position="322"/>
        <end position="339"/>
    </location>
</feature>
<dbReference type="InterPro" id="IPR051957">
    <property type="entry name" value="CRISP-LCCL_domain"/>
</dbReference>
<evidence type="ECO:0000256" key="1">
    <source>
        <dbReference type="SAM" id="MobiDB-lite"/>
    </source>
</evidence>
<gene>
    <name evidence="4" type="ORF">BCR38DRAFT_383290</name>
</gene>
<dbReference type="InterPro" id="IPR036609">
    <property type="entry name" value="LCCL_sf"/>
</dbReference>
<feature type="domain" description="LCCL" evidence="3">
    <location>
        <begin position="170"/>
        <end position="276"/>
    </location>
</feature>
<evidence type="ECO:0000313" key="4">
    <source>
        <dbReference type="EMBL" id="ORY72086.1"/>
    </source>
</evidence>
<dbReference type="Gene3D" id="2.170.130.20">
    <property type="entry name" value="LCCL-like domain"/>
    <property type="match status" value="1"/>
</dbReference>
<dbReference type="SUPFAM" id="SSF69848">
    <property type="entry name" value="LCCL domain"/>
    <property type="match status" value="1"/>
</dbReference>
<dbReference type="FunCoup" id="A0A1Y2ELD2">
    <property type="interactions" value="5"/>
</dbReference>
<name>A0A1Y2ELD2_9PEZI</name>
<organism evidence="4 5">
    <name type="scientific">Pseudomassariella vexata</name>
    <dbReference type="NCBI Taxonomy" id="1141098"/>
    <lineage>
        <taxon>Eukaryota</taxon>
        <taxon>Fungi</taxon>
        <taxon>Dikarya</taxon>
        <taxon>Ascomycota</taxon>
        <taxon>Pezizomycotina</taxon>
        <taxon>Sordariomycetes</taxon>
        <taxon>Xylariomycetidae</taxon>
        <taxon>Amphisphaeriales</taxon>
        <taxon>Pseudomassariaceae</taxon>
        <taxon>Pseudomassariella</taxon>
    </lineage>
</organism>
<comment type="caution">
    <text evidence="4">The sequence shown here is derived from an EMBL/GenBank/DDBJ whole genome shotgun (WGS) entry which is preliminary data.</text>
</comment>
<evidence type="ECO:0000256" key="2">
    <source>
        <dbReference type="SAM" id="Phobius"/>
    </source>
</evidence>
<keyword evidence="5" id="KW-1185">Reference proteome</keyword>
<dbReference type="PANTHER" id="PTHR31331">
    <property type="entry name" value="LCCL DOMAIN PROTEIN (AFU_ORTHOLOGUE AFUA_5G08630)"/>
    <property type="match status" value="1"/>
</dbReference>
<dbReference type="SMART" id="SM00603">
    <property type="entry name" value="LCCL"/>
    <property type="match status" value="1"/>
</dbReference>
<accession>A0A1Y2ELD2</accession>
<dbReference type="OrthoDB" id="441660at2759"/>
<feature type="transmembrane region" description="Helical" evidence="2">
    <location>
        <begin position="390"/>
        <end position="406"/>
    </location>
</feature>
<feature type="transmembrane region" description="Helical" evidence="2">
    <location>
        <begin position="501"/>
        <end position="520"/>
    </location>
</feature>
<proteinExistence type="predicted"/>
<evidence type="ECO:0000313" key="5">
    <source>
        <dbReference type="Proteomes" id="UP000193689"/>
    </source>
</evidence>
<dbReference type="RefSeq" id="XP_040721678.1">
    <property type="nucleotide sequence ID" value="XM_040857440.1"/>
</dbReference>
<feature type="region of interest" description="Disordered" evidence="1">
    <location>
        <begin position="1"/>
        <end position="56"/>
    </location>
</feature>
<feature type="transmembrane region" description="Helical" evidence="2">
    <location>
        <begin position="459"/>
        <end position="481"/>
    </location>
</feature>
<dbReference type="PANTHER" id="PTHR31331:SF8">
    <property type="entry name" value="LCCL DOMAIN PROTEIN (AFU_ORTHOLOGUE AFUA_5G02970)"/>
    <property type="match status" value="1"/>
</dbReference>
<dbReference type="Pfam" id="PF03815">
    <property type="entry name" value="LCCL"/>
    <property type="match status" value="1"/>
</dbReference>
<dbReference type="EMBL" id="MCFJ01000001">
    <property type="protein sequence ID" value="ORY72086.1"/>
    <property type="molecule type" value="Genomic_DNA"/>
</dbReference>
<dbReference type="STRING" id="1141098.A0A1Y2ELD2"/>
<dbReference type="PROSITE" id="PS50820">
    <property type="entry name" value="LCCL"/>
    <property type="match status" value="1"/>
</dbReference>
<dbReference type="Proteomes" id="UP000193689">
    <property type="component" value="Unassembled WGS sequence"/>
</dbReference>
<reference evidence="4 5" key="1">
    <citation type="submission" date="2016-07" db="EMBL/GenBank/DDBJ databases">
        <title>Pervasive Adenine N6-methylation of Active Genes in Fungi.</title>
        <authorList>
            <consortium name="DOE Joint Genome Institute"/>
            <person name="Mondo S.J."/>
            <person name="Dannebaum R.O."/>
            <person name="Kuo R.C."/>
            <person name="Labutti K."/>
            <person name="Haridas S."/>
            <person name="Kuo A."/>
            <person name="Salamov A."/>
            <person name="Ahrendt S.R."/>
            <person name="Lipzen A."/>
            <person name="Sullivan W."/>
            <person name="Andreopoulos W.B."/>
            <person name="Clum A."/>
            <person name="Lindquist E."/>
            <person name="Daum C."/>
            <person name="Ramamoorthy G.K."/>
            <person name="Gryganskyi A."/>
            <person name="Culley D."/>
            <person name="Magnuson J.K."/>
            <person name="James T.Y."/>
            <person name="O'Malley M.A."/>
            <person name="Stajich J.E."/>
            <person name="Spatafora J.W."/>
            <person name="Visel A."/>
            <person name="Grigoriev I.V."/>
        </authorList>
    </citation>
    <scope>NUCLEOTIDE SEQUENCE [LARGE SCALE GENOMIC DNA]</scope>
    <source>
        <strain evidence="4 5">CBS 129021</strain>
    </source>
</reference>
<dbReference type="AlphaFoldDB" id="A0A1Y2ELD2"/>
<keyword evidence="2" id="KW-1133">Transmembrane helix</keyword>